<proteinExistence type="predicted"/>
<gene>
    <name evidence="1" type="ORF">MTBBW1_2310015</name>
</gene>
<dbReference type="EMBL" id="FWEV01000148">
    <property type="protein sequence ID" value="SLM30567.1"/>
    <property type="molecule type" value="Genomic_DNA"/>
</dbReference>
<sequence>MIIDAVIKRDRLLITSLRGKIGRWMKLLIPDIVDKITAKAIKDAK</sequence>
<organism evidence="1 2">
    <name type="scientific">Desulfamplus magnetovallimortis</name>
    <dbReference type="NCBI Taxonomy" id="1246637"/>
    <lineage>
        <taxon>Bacteria</taxon>
        <taxon>Pseudomonadati</taxon>
        <taxon>Thermodesulfobacteriota</taxon>
        <taxon>Desulfobacteria</taxon>
        <taxon>Desulfobacterales</taxon>
        <taxon>Desulfobacteraceae</taxon>
        <taxon>Desulfamplus</taxon>
    </lineage>
</organism>
<dbReference type="Proteomes" id="UP000191931">
    <property type="component" value="Unassembled WGS sequence"/>
</dbReference>
<keyword evidence="2" id="KW-1185">Reference proteome</keyword>
<evidence type="ECO:0000313" key="1">
    <source>
        <dbReference type="EMBL" id="SLM30567.1"/>
    </source>
</evidence>
<evidence type="ECO:0000313" key="2">
    <source>
        <dbReference type="Proteomes" id="UP000191931"/>
    </source>
</evidence>
<accession>A0A1W1HDK2</accession>
<dbReference type="STRING" id="1246637.MTBBW1_2310015"/>
<name>A0A1W1HDK2_9BACT</name>
<protein>
    <submittedName>
        <fullName evidence="1">Uncharacterized protein</fullName>
    </submittedName>
</protein>
<reference evidence="1 2" key="1">
    <citation type="submission" date="2017-03" db="EMBL/GenBank/DDBJ databases">
        <authorList>
            <person name="Afonso C.L."/>
            <person name="Miller P.J."/>
            <person name="Scott M.A."/>
            <person name="Spackman E."/>
            <person name="Goraichik I."/>
            <person name="Dimitrov K.M."/>
            <person name="Suarez D.L."/>
            <person name="Swayne D.E."/>
        </authorList>
    </citation>
    <scope>NUCLEOTIDE SEQUENCE [LARGE SCALE GENOMIC DNA]</scope>
    <source>
        <strain evidence="1">PRJEB14757</strain>
    </source>
</reference>
<dbReference type="AlphaFoldDB" id="A0A1W1HDK2"/>